<proteinExistence type="predicted"/>
<accession>A0A5N6RC31</accession>
<name>A0A5N6RC31_9ROSI</name>
<organism evidence="1 2">
    <name type="scientific">Carpinus fangiana</name>
    <dbReference type="NCBI Taxonomy" id="176857"/>
    <lineage>
        <taxon>Eukaryota</taxon>
        <taxon>Viridiplantae</taxon>
        <taxon>Streptophyta</taxon>
        <taxon>Embryophyta</taxon>
        <taxon>Tracheophyta</taxon>
        <taxon>Spermatophyta</taxon>
        <taxon>Magnoliopsida</taxon>
        <taxon>eudicotyledons</taxon>
        <taxon>Gunneridae</taxon>
        <taxon>Pentapetalae</taxon>
        <taxon>rosids</taxon>
        <taxon>fabids</taxon>
        <taxon>Fagales</taxon>
        <taxon>Betulaceae</taxon>
        <taxon>Carpinus</taxon>
    </lineage>
</organism>
<dbReference type="AlphaFoldDB" id="A0A5N6RC31"/>
<dbReference type="EMBL" id="CM017326">
    <property type="protein sequence ID" value="KAE8075916.1"/>
    <property type="molecule type" value="Genomic_DNA"/>
</dbReference>
<reference evidence="1 2" key="1">
    <citation type="submission" date="2019-06" db="EMBL/GenBank/DDBJ databases">
        <title>A chromosomal-level reference genome of Carpinus fangiana (Coryloideae, Betulaceae).</title>
        <authorList>
            <person name="Yang X."/>
            <person name="Wang Z."/>
            <person name="Zhang L."/>
            <person name="Hao G."/>
            <person name="Liu J."/>
            <person name="Yang Y."/>
        </authorList>
    </citation>
    <scope>NUCLEOTIDE SEQUENCE [LARGE SCALE GENOMIC DNA]</scope>
    <source>
        <strain evidence="1">Cfa_2016G</strain>
        <tissue evidence="1">Leaf</tissue>
    </source>
</reference>
<evidence type="ECO:0000313" key="1">
    <source>
        <dbReference type="EMBL" id="KAE8075916.1"/>
    </source>
</evidence>
<gene>
    <name evidence="1" type="ORF">FH972_014597</name>
</gene>
<dbReference type="Proteomes" id="UP000327013">
    <property type="component" value="Chromosome 6"/>
</dbReference>
<evidence type="ECO:0000313" key="2">
    <source>
        <dbReference type="Proteomes" id="UP000327013"/>
    </source>
</evidence>
<protein>
    <submittedName>
        <fullName evidence="1">Uncharacterized protein</fullName>
    </submittedName>
</protein>
<sequence length="61" mass="6807">MARFADKVKKKIKDAKNSVRERAKSVGDLWKKGKVIGDSSKKVKFIADSWKGCLTVKKIVG</sequence>
<keyword evidence="2" id="KW-1185">Reference proteome</keyword>